<dbReference type="InterPro" id="IPR050580">
    <property type="entry name" value="2H_phosphoesterase_YjcG-like"/>
</dbReference>
<dbReference type="STRING" id="1302690.BUE76_07465"/>
<dbReference type="Gene3D" id="3.90.1140.10">
    <property type="entry name" value="Cyclic phosphodiesterase"/>
    <property type="match status" value="1"/>
</dbReference>
<dbReference type="AlphaFoldDB" id="A0A1M5J8A0"/>
<dbReference type="GO" id="GO:0016874">
    <property type="term" value="F:ligase activity"/>
    <property type="evidence" value="ECO:0007669"/>
    <property type="project" value="UniProtKB-KW"/>
</dbReference>
<proteinExistence type="predicted"/>
<protein>
    <submittedName>
        <fullName evidence="1">2'-5' RNA ligase</fullName>
    </submittedName>
</protein>
<keyword evidence="2" id="KW-1185">Reference proteome</keyword>
<name>A0A1M5J8A0_9BACT</name>
<dbReference type="EMBL" id="FQUO01000029">
    <property type="protein sequence ID" value="SHG36721.1"/>
    <property type="molecule type" value="Genomic_DNA"/>
</dbReference>
<dbReference type="SUPFAM" id="SSF55144">
    <property type="entry name" value="LigT-like"/>
    <property type="match status" value="1"/>
</dbReference>
<accession>A0A1M5J8A0</accession>
<keyword evidence="1" id="KW-0436">Ligase</keyword>
<dbReference type="InterPro" id="IPR009097">
    <property type="entry name" value="Cyclic_Pdiesterase"/>
</dbReference>
<dbReference type="Proteomes" id="UP000184368">
    <property type="component" value="Unassembled WGS sequence"/>
</dbReference>
<dbReference type="Pfam" id="PF13563">
    <property type="entry name" value="2_5_RNA_ligase2"/>
    <property type="match status" value="1"/>
</dbReference>
<evidence type="ECO:0000313" key="2">
    <source>
        <dbReference type="Proteomes" id="UP000184368"/>
    </source>
</evidence>
<reference evidence="1 2" key="1">
    <citation type="submission" date="2016-11" db="EMBL/GenBank/DDBJ databases">
        <authorList>
            <person name="Jaros S."/>
            <person name="Januszkiewicz K."/>
            <person name="Wedrychowicz H."/>
        </authorList>
    </citation>
    <scope>NUCLEOTIDE SEQUENCE [LARGE SCALE GENOMIC DNA]</scope>
    <source>
        <strain evidence="1 2">DSM 26897</strain>
    </source>
</reference>
<gene>
    <name evidence="1" type="ORF">SAMN05444008_1295</name>
</gene>
<organism evidence="1 2">
    <name type="scientific">Cnuella takakiae</name>
    <dbReference type="NCBI Taxonomy" id="1302690"/>
    <lineage>
        <taxon>Bacteria</taxon>
        <taxon>Pseudomonadati</taxon>
        <taxon>Bacteroidota</taxon>
        <taxon>Chitinophagia</taxon>
        <taxon>Chitinophagales</taxon>
        <taxon>Chitinophagaceae</taxon>
        <taxon>Cnuella</taxon>
    </lineage>
</organism>
<dbReference type="PANTHER" id="PTHR40037:SF1">
    <property type="entry name" value="PHOSPHOESTERASE SAOUHSC_00951-RELATED"/>
    <property type="match status" value="1"/>
</dbReference>
<evidence type="ECO:0000313" key="1">
    <source>
        <dbReference type="EMBL" id="SHG36721.1"/>
    </source>
</evidence>
<sequence>MYYIAHVLPPELDTPIQRIKEDLHQRFGCAVGLKSPAHITLLPPFWLAPDKEPLLRSDLKQLAARIAPFPLHTKGFDSFGKRTFFVALEDSAALQQLKVQADDLFTGNPAFGLKKEVRPFHPHVTLATRDIKPSDFVAAWNLYQDQQLVDTWQANTVSLLRHNGRKWDVVATEGFGGS</sequence>
<dbReference type="PANTHER" id="PTHR40037">
    <property type="entry name" value="PHOSPHOESTERASE YJCG-RELATED"/>
    <property type="match status" value="1"/>
</dbReference>